<protein>
    <submittedName>
        <fullName evidence="2 4">Uncharacterized protein</fullName>
    </submittedName>
</protein>
<dbReference type="OrthoDB" id="6236561at2759"/>
<feature type="compositionally biased region" description="Basic and acidic residues" evidence="1">
    <location>
        <begin position="1"/>
        <end position="21"/>
    </location>
</feature>
<evidence type="ECO:0000313" key="2">
    <source>
        <dbReference type="EMBL" id="VDP13400.1"/>
    </source>
</evidence>
<reference evidence="2 3" key="2">
    <citation type="submission" date="2018-11" db="EMBL/GenBank/DDBJ databases">
        <authorList>
            <consortium name="Pathogen Informatics"/>
        </authorList>
    </citation>
    <scope>NUCLEOTIDE SEQUENCE [LARGE SCALE GENOMIC DNA]</scope>
    <source>
        <strain evidence="2 3">Egypt</strain>
    </source>
</reference>
<gene>
    <name evidence="2" type="ORF">ECPE_LOCUS1</name>
</gene>
<dbReference type="WBParaSite" id="ECPE_0000000001-mRNA-1">
    <property type="protein sequence ID" value="ECPE_0000000001-mRNA-1"/>
    <property type="gene ID" value="ECPE_0000000001"/>
</dbReference>
<evidence type="ECO:0000313" key="3">
    <source>
        <dbReference type="Proteomes" id="UP000272942"/>
    </source>
</evidence>
<feature type="region of interest" description="Disordered" evidence="1">
    <location>
        <begin position="1"/>
        <end position="22"/>
    </location>
</feature>
<feature type="region of interest" description="Disordered" evidence="1">
    <location>
        <begin position="85"/>
        <end position="110"/>
    </location>
</feature>
<dbReference type="Proteomes" id="UP000272942">
    <property type="component" value="Unassembled WGS sequence"/>
</dbReference>
<proteinExistence type="predicted"/>
<organism evidence="4">
    <name type="scientific">Echinostoma caproni</name>
    <dbReference type="NCBI Taxonomy" id="27848"/>
    <lineage>
        <taxon>Eukaryota</taxon>
        <taxon>Metazoa</taxon>
        <taxon>Spiralia</taxon>
        <taxon>Lophotrochozoa</taxon>
        <taxon>Platyhelminthes</taxon>
        <taxon>Trematoda</taxon>
        <taxon>Digenea</taxon>
        <taxon>Plagiorchiida</taxon>
        <taxon>Echinostomata</taxon>
        <taxon>Echinostomatoidea</taxon>
        <taxon>Echinostomatidae</taxon>
        <taxon>Echinostoma</taxon>
    </lineage>
</organism>
<dbReference type="EMBL" id="UZAN01000002">
    <property type="protein sequence ID" value="VDP13400.1"/>
    <property type="molecule type" value="Genomic_DNA"/>
</dbReference>
<reference evidence="4" key="1">
    <citation type="submission" date="2016-06" db="UniProtKB">
        <authorList>
            <consortium name="WormBaseParasite"/>
        </authorList>
    </citation>
    <scope>IDENTIFICATION</scope>
</reference>
<evidence type="ECO:0000313" key="4">
    <source>
        <dbReference type="WBParaSite" id="ECPE_0000000001-mRNA-1"/>
    </source>
</evidence>
<dbReference type="AlphaFoldDB" id="A0A182ZZ66"/>
<name>A0A182ZZ66_9TREM</name>
<evidence type="ECO:0000256" key="1">
    <source>
        <dbReference type="SAM" id="MobiDB-lite"/>
    </source>
</evidence>
<keyword evidence="3" id="KW-1185">Reference proteome</keyword>
<accession>A0A182ZZ66</accession>
<sequence>MTDIALDRSVSDQEPRLDSRESSTVMELLEYVANQVNHNDFSLEKAKSQLREIAEKMVNEIIERSEEHLEEFLSIIQNEQTVLNEHRPTTTSSLSSNQFSGSASRPSTRLTEDTVQSLAAIFLDDLTDSVVMHLEDILDEQLIQVVGISEDKPDSFPERTE</sequence>